<evidence type="ECO:0000256" key="3">
    <source>
        <dbReference type="ARBA" id="ARBA00022670"/>
    </source>
</evidence>
<comment type="subcellular location">
    <subcellularLocation>
        <location evidence="9">Cell membrane</location>
        <topology evidence="9">Multi-pass membrane protein</topology>
    </subcellularLocation>
</comment>
<dbReference type="PRINTS" id="PR00781">
    <property type="entry name" value="LIPOSIGPTASE"/>
</dbReference>
<keyword evidence="6 9" id="KW-0378">Hydrolase</keyword>
<evidence type="ECO:0000256" key="10">
    <source>
        <dbReference type="RuleBase" id="RU004181"/>
    </source>
</evidence>
<feature type="transmembrane region" description="Helical" evidence="9">
    <location>
        <begin position="37"/>
        <end position="55"/>
    </location>
</feature>
<evidence type="ECO:0000256" key="8">
    <source>
        <dbReference type="ARBA" id="ARBA00023136"/>
    </source>
</evidence>
<name>A0ABS2Q275_9BACL</name>
<keyword evidence="3 9" id="KW-0645">Protease</keyword>
<feature type="active site" evidence="9">
    <location>
        <position position="90"/>
    </location>
</feature>
<evidence type="ECO:0000256" key="5">
    <source>
        <dbReference type="ARBA" id="ARBA00022750"/>
    </source>
</evidence>
<dbReference type="InterPro" id="IPR001872">
    <property type="entry name" value="Peptidase_A8"/>
</dbReference>
<keyword evidence="4 9" id="KW-0812">Transmembrane</keyword>
<evidence type="ECO:0000256" key="9">
    <source>
        <dbReference type="HAMAP-Rule" id="MF_00161"/>
    </source>
</evidence>
<evidence type="ECO:0000256" key="6">
    <source>
        <dbReference type="ARBA" id="ARBA00022801"/>
    </source>
</evidence>
<dbReference type="EC" id="3.4.23.36" evidence="9"/>
<dbReference type="RefSeq" id="WP_205004279.1">
    <property type="nucleotide sequence ID" value="NZ_JAFBER010000020.1"/>
</dbReference>
<comment type="similarity">
    <text evidence="1 9 10">Belongs to the peptidase A8 family.</text>
</comment>
<keyword evidence="2 9" id="KW-1003">Cell membrane</keyword>
<evidence type="ECO:0000256" key="4">
    <source>
        <dbReference type="ARBA" id="ARBA00022692"/>
    </source>
</evidence>
<comment type="catalytic activity">
    <reaction evidence="9">
        <text>Release of signal peptides from bacterial membrane prolipoproteins. Hydrolyzes -Xaa-Yaa-Zaa-|-(S,diacylglyceryl)Cys-, in which Xaa is hydrophobic (preferably Leu), and Yaa (Ala or Ser) and Zaa (Gly or Ala) have small, neutral side chains.</text>
        <dbReference type="EC" id="3.4.23.36"/>
    </reaction>
</comment>
<keyword evidence="8 9" id="KW-0472">Membrane</keyword>
<feature type="transmembrane region" description="Helical" evidence="9">
    <location>
        <begin position="67"/>
        <end position="88"/>
    </location>
</feature>
<dbReference type="HAMAP" id="MF_00161">
    <property type="entry name" value="LspA"/>
    <property type="match status" value="1"/>
</dbReference>
<dbReference type="PANTHER" id="PTHR33695">
    <property type="entry name" value="LIPOPROTEIN SIGNAL PEPTIDASE"/>
    <property type="match status" value="1"/>
</dbReference>
<comment type="caution">
    <text evidence="11">The sequence shown here is derived from an EMBL/GenBank/DDBJ whole genome shotgun (WGS) entry which is preliminary data.</text>
</comment>
<dbReference type="GO" id="GO:0004190">
    <property type="term" value="F:aspartic-type endopeptidase activity"/>
    <property type="evidence" value="ECO:0007669"/>
    <property type="project" value="UniProtKB-EC"/>
</dbReference>
<evidence type="ECO:0000313" key="11">
    <source>
        <dbReference type="EMBL" id="MBM7646394.1"/>
    </source>
</evidence>
<sequence length="123" mass="13490">MDTHLTTDQLITVIPGWLAWKLVHNTGASFGLLSGDANLLISINCSAILLILYLYHRCVPSLPAQLGFSLLIGGAFGNLVSRLCFGYVVDFISFHACPVIFNIADVEIIFGLFLLLCLHLKKQ</sequence>
<keyword evidence="5 9" id="KW-0064">Aspartyl protease</keyword>
<organism evidence="11 12">
    <name type="scientific">Scopulibacillus daqui</name>
    <dbReference type="NCBI Taxonomy" id="1469162"/>
    <lineage>
        <taxon>Bacteria</taxon>
        <taxon>Bacillati</taxon>
        <taxon>Bacillota</taxon>
        <taxon>Bacilli</taxon>
        <taxon>Bacillales</taxon>
        <taxon>Sporolactobacillaceae</taxon>
        <taxon>Scopulibacillus</taxon>
    </lineage>
</organism>
<accession>A0ABS2Q275</accession>
<proteinExistence type="inferred from homology"/>
<evidence type="ECO:0000256" key="1">
    <source>
        <dbReference type="ARBA" id="ARBA00006139"/>
    </source>
</evidence>
<comment type="caution">
    <text evidence="9">Lacks conserved residue(s) required for the propagation of feature annotation.</text>
</comment>
<dbReference type="Pfam" id="PF01252">
    <property type="entry name" value="Peptidase_A8"/>
    <property type="match status" value="1"/>
</dbReference>
<evidence type="ECO:0000313" key="12">
    <source>
        <dbReference type="Proteomes" id="UP000808914"/>
    </source>
</evidence>
<dbReference type="Proteomes" id="UP000808914">
    <property type="component" value="Unassembled WGS sequence"/>
</dbReference>
<gene>
    <name evidence="9" type="primary">lspA</name>
    <name evidence="11" type="ORF">JOD45_002622</name>
</gene>
<protein>
    <recommendedName>
        <fullName evidence="9">Lipoprotein signal peptidase</fullName>
        <ecNumber evidence="9">3.4.23.36</ecNumber>
    </recommendedName>
    <alternativeName>
        <fullName evidence="9">Prolipoprotein signal peptidase</fullName>
    </alternativeName>
    <alternativeName>
        <fullName evidence="9">Signal peptidase II</fullName>
        <shortName evidence="9">SPase II</shortName>
    </alternativeName>
</protein>
<feature type="active site" evidence="9">
    <location>
        <position position="105"/>
    </location>
</feature>
<dbReference type="PANTHER" id="PTHR33695:SF1">
    <property type="entry name" value="LIPOPROTEIN SIGNAL PEPTIDASE"/>
    <property type="match status" value="1"/>
</dbReference>
<comment type="function">
    <text evidence="9">This protein specifically catalyzes the removal of signal peptides from prolipoproteins.</text>
</comment>
<feature type="transmembrane region" description="Helical" evidence="9">
    <location>
        <begin position="100"/>
        <end position="120"/>
    </location>
</feature>
<keyword evidence="7 9" id="KW-1133">Transmembrane helix</keyword>
<keyword evidence="12" id="KW-1185">Reference proteome</keyword>
<evidence type="ECO:0000256" key="7">
    <source>
        <dbReference type="ARBA" id="ARBA00022989"/>
    </source>
</evidence>
<dbReference type="EMBL" id="JAFBER010000020">
    <property type="protein sequence ID" value="MBM7646394.1"/>
    <property type="molecule type" value="Genomic_DNA"/>
</dbReference>
<reference evidence="11 12" key="1">
    <citation type="submission" date="2021-01" db="EMBL/GenBank/DDBJ databases">
        <title>Genomic Encyclopedia of Type Strains, Phase IV (KMG-IV): sequencing the most valuable type-strain genomes for metagenomic binning, comparative biology and taxonomic classification.</title>
        <authorList>
            <person name="Goeker M."/>
        </authorList>
    </citation>
    <scope>NUCLEOTIDE SEQUENCE [LARGE SCALE GENOMIC DNA]</scope>
    <source>
        <strain evidence="11 12">DSM 28236</strain>
    </source>
</reference>
<comment type="pathway">
    <text evidence="9">Protein modification; lipoprotein biosynthesis (signal peptide cleavage).</text>
</comment>
<evidence type="ECO:0000256" key="2">
    <source>
        <dbReference type="ARBA" id="ARBA00022475"/>
    </source>
</evidence>